<sequence length="153" mass="18237">MNRKEMEKAMKENVVPIVRKMNFKGTFPKFTLQFDGYRILIHIQFYSSGGAFCINLINNNPDDPISFRLGNGRWFVYDPEHYFFSHLRNNELKSYDLINNNEFDYTGKYIEKNKFKVGDFVIYENSKDSYICDMIIDDVIHFFKVEVEPLLNN</sequence>
<name>A0ABM8VUN3_9BACL</name>
<protein>
    <submittedName>
        <fullName evidence="1">Uncharacterized protein</fullName>
    </submittedName>
</protein>
<accession>A0ABM8VUN3</accession>
<evidence type="ECO:0000313" key="1">
    <source>
        <dbReference type="EMBL" id="CAG7659027.1"/>
    </source>
</evidence>
<proteinExistence type="predicted"/>
<dbReference type="EMBL" id="CAJVCE010000054">
    <property type="protein sequence ID" value="CAG7659027.1"/>
    <property type="molecule type" value="Genomic_DNA"/>
</dbReference>
<dbReference type="Proteomes" id="UP000730618">
    <property type="component" value="Unassembled WGS sequence"/>
</dbReference>
<dbReference type="RefSeq" id="WP_218103394.1">
    <property type="nucleotide sequence ID" value="NZ_CAJVCE010000054.1"/>
</dbReference>
<organism evidence="1 2">
    <name type="scientific">Paenibacillus allorhizosphaerae</name>
    <dbReference type="NCBI Taxonomy" id="2849866"/>
    <lineage>
        <taxon>Bacteria</taxon>
        <taxon>Bacillati</taxon>
        <taxon>Bacillota</taxon>
        <taxon>Bacilli</taxon>
        <taxon>Bacillales</taxon>
        <taxon>Paenibacillaceae</taxon>
        <taxon>Paenibacillus</taxon>
    </lineage>
</organism>
<comment type="caution">
    <text evidence="1">The sequence shown here is derived from an EMBL/GenBank/DDBJ whole genome shotgun (WGS) entry which is preliminary data.</text>
</comment>
<gene>
    <name evidence="1" type="ORF">PAECIP111802_07280</name>
</gene>
<keyword evidence="2" id="KW-1185">Reference proteome</keyword>
<evidence type="ECO:0000313" key="2">
    <source>
        <dbReference type="Proteomes" id="UP000730618"/>
    </source>
</evidence>
<reference evidence="1 2" key="1">
    <citation type="submission" date="2021-06" db="EMBL/GenBank/DDBJ databases">
        <authorList>
            <person name="Criscuolo A."/>
        </authorList>
    </citation>
    <scope>NUCLEOTIDE SEQUENCE [LARGE SCALE GENOMIC DNA]</scope>
    <source>
        <strain evidence="2">CIP 111802</strain>
    </source>
</reference>